<organism evidence="12 13">
    <name type="scientific">Lithospermum erythrorhizon</name>
    <name type="common">Purple gromwell</name>
    <name type="synonym">Lithospermum officinale var. erythrorhizon</name>
    <dbReference type="NCBI Taxonomy" id="34254"/>
    <lineage>
        <taxon>Eukaryota</taxon>
        <taxon>Viridiplantae</taxon>
        <taxon>Streptophyta</taxon>
        <taxon>Embryophyta</taxon>
        <taxon>Tracheophyta</taxon>
        <taxon>Spermatophyta</taxon>
        <taxon>Magnoliopsida</taxon>
        <taxon>eudicotyledons</taxon>
        <taxon>Gunneridae</taxon>
        <taxon>Pentapetalae</taxon>
        <taxon>asterids</taxon>
        <taxon>lamiids</taxon>
        <taxon>Boraginales</taxon>
        <taxon>Boraginaceae</taxon>
        <taxon>Boraginoideae</taxon>
        <taxon>Lithospermeae</taxon>
        <taxon>Lithospermum</taxon>
    </lineage>
</organism>
<keyword evidence="8" id="KW-0449">Lipoprotein</keyword>
<feature type="domain" description="X8" evidence="11">
    <location>
        <begin position="234"/>
        <end position="318"/>
    </location>
</feature>
<feature type="compositionally biased region" description="Pro residues" evidence="9">
    <location>
        <begin position="141"/>
        <end position="190"/>
    </location>
</feature>
<keyword evidence="3" id="KW-0336">GPI-anchor</keyword>
<dbReference type="PRINTS" id="PR01217">
    <property type="entry name" value="PRICHEXTENSN"/>
</dbReference>
<evidence type="ECO:0000259" key="11">
    <source>
        <dbReference type="SMART" id="SM00768"/>
    </source>
</evidence>
<keyword evidence="7" id="KW-0325">Glycoprotein</keyword>
<evidence type="ECO:0000256" key="1">
    <source>
        <dbReference type="ARBA" id="ARBA00004609"/>
    </source>
</evidence>
<evidence type="ECO:0000256" key="5">
    <source>
        <dbReference type="ARBA" id="ARBA00023136"/>
    </source>
</evidence>
<protein>
    <recommendedName>
        <fullName evidence="11">X8 domain-containing protein</fullName>
    </recommendedName>
</protein>
<dbReference type="InterPro" id="IPR012946">
    <property type="entry name" value="X8"/>
</dbReference>
<reference evidence="12 13" key="1">
    <citation type="submission" date="2024-01" db="EMBL/GenBank/DDBJ databases">
        <title>The complete chloroplast genome sequence of Lithospermum erythrorhizon: insights into the phylogenetic relationship among Boraginaceae species and the maternal lineages of purple gromwells.</title>
        <authorList>
            <person name="Okada T."/>
            <person name="Watanabe K."/>
        </authorList>
    </citation>
    <scope>NUCLEOTIDE SEQUENCE [LARGE SCALE GENOMIC DNA]</scope>
</reference>
<evidence type="ECO:0000256" key="10">
    <source>
        <dbReference type="SAM" id="SignalP"/>
    </source>
</evidence>
<dbReference type="Gene3D" id="1.20.58.1040">
    <property type="match status" value="1"/>
</dbReference>
<keyword evidence="4 10" id="KW-0732">Signal</keyword>
<dbReference type="Pfam" id="PF07983">
    <property type="entry name" value="X8"/>
    <property type="match status" value="1"/>
</dbReference>
<keyword evidence="5" id="KW-0472">Membrane</keyword>
<evidence type="ECO:0000256" key="3">
    <source>
        <dbReference type="ARBA" id="ARBA00022622"/>
    </source>
</evidence>
<gene>
    <name evidence="12" type="ORF">LIER_00495</name>
</gene>
<feature type="chain" id="PRO_5043651909" description="X8 domain-containing protein" evidence="10">
    <location>
        <begin position="32"/>
        <end position="321"/>
    </location>
</feature>
<dbReference type="GO" id="GO:0098552">
    <property type="term" value="C:side of membrane"/>
    <property type="evidence" value="ECO:0007669"/>
    <property type="project" value="UniProtKB-KW"/>
</dbReference>
<dbReference type="Proteomes" id="UP001454036">
    <property type="component" value="Unassembled WGS sequence"/>
</dbReference>
<accession>A0AAV3NHL9</accession>
<proteinExistence type="predicted"/>
<evidence type="ECO:0000256" key="4">
    <source>
        <dbReference type="ARBA" id="ARBA00022729"/>
    </source>
</evidence>
<sequence>MEQRRSLGQSCIMLCLFLCLAMSFCFMQSDARNVAHWSRKNKHVRTSIKSSVLERFGIVMQVLKDTSNTQPYISSPLSMTPYESLPPFSFPDNAPPVCVTPPSSPQPPSSTIPTPSGVYSPSPLHPPSSSAPAFPGENRPSSPPETVPTPFPPSAIPTPPSTSPNPPTTIPTPPDYIPIAPPADVPSPPFYEPSPPSYTVPPPPVFVPSPFLPPVVFPPPAVPSPPHTAPAKAMWCVAKPSVPEPIIQEAMNYACGSGADCDQIKSSGPCFQPDTVLAHASYAFNSYWQRTKTAGGTCEFGGSAILVTVDPSYDGCHFLYF</sequence>
<comment type="caution">
    <text evidence="12">The sequence shown here is derived from an EMBL/GenBank/DDBJ whole genome shotgun (WGS) entry which is preliminary data.</text>
</comment>
<name>A0AAV3NHL9_LITER</name>
<feature type="compositionally biased region" description="Low complexity" evidence="9">
    <location>
        <begin position="111"/>
        <end position="132"/>
    </location>
</feature>
<dbReference type="EMBL" id="BAABME010000038">
    <property type="protein sequence ID" value="GAA0138825.1"/>
    <property type="molecule type" value="Genomic_DNA"/>
</dbReference>
<feature type="signal peptide" evidence="10">
    <location>
        <begin position="1"/>
        <end position="31"/>
    </location>
</feature>
<feature type="region of interest" description="Disordered" evidence="9">
    <location>
        <begin position="93"/>
        <end position="190"/>
    </location>
</feature>
<evidence type="ECO:0000256" key="2">
    <source>
        <dbReference type="ARBA" id="ARBA00022475"/>
    </source>
</evidence>
<dbReference type="FunFam" id="1.20.58.1040:FF:000001">
    <property type="entry name" value="Glucan endo-1,3-beta-glucosidase 4"/>
    <property type="match status" value="1"/>
</dbReference>
<dbReference type="GO" id="GO:0009506">
    <property type="term" value="C:plasmodesma"/>
    <property type="evidence" value="ECO:0007669"/>
    <property type="project" value="UniProtKB-ARBA"/>
</dbReference>
<dbReference type="AlphaFoldDB" id="A0AAV3NHL9"/>
<evidence type="ECO:0000256" key="9">
    <source>
        <dbReference type="SAM" id="MobiDB-lite"/>
    </source>
</evidence>
<dbReference type="PANTHER" id="PTHR31044:SF28">
    <property type="entry name" value="CARBOHYDRATE-BINDING X8 DOMAIN SUPERFAMILY PROTEIN"/>
    <property type="match status" value="1"/>
</dbReference>
<feature type="compositionally biased region" description="Pro residues" evidence="9">
    <location>
        <begin position="98"/>
        <end position="110"/>
    </location>
</feature>
<keyword evidence="2" id="KW-1003">Cell membrane</keyword>
<evidence type="ECO:0000256" key="7">
    <source>
        <dbReference type="ARBA" id="ARBA00023180"/>
    </source>
</evidence>
<evidence type="ECO:0000256" key="6">
    <source>
        <dbReference type="ARBA" id="ARBA00023157"/>
    </source>
</evidence>
<keyword evidence="6" id="KW-1015">Disulfide bond</keyword>
<evidence type="ECO:0000313" key="12">
    <source>
        <dbReference type="EMBL" id="GAA0138825.1"/>
    </source>
</evidence>
<evidence type="ECO:0000256" key="8">
    <source>
        <dbReference type="ARBA" id="ARBA00023288"/>
    </source>
</evidence>
<dbReference type="SMART" id="SM00768">
    <property type="entry name" value="X8"/>
    <property type="match status" value="1"/>
</dbReference>
<evidence type="ECO:0000313" key="13">
    <source>
        <dbReference type="Proteomes" id="UP001454036"/>
    </source>
</evidence>
<dbReference type="PANTHER" id="PTHR31044">
    <property type="entry name" value="BETA-1,3 GLUCANASE"/>
    <property type="match status" value="1"/>
</dbReference>
<keyword evidence="13" id="KW-1185">Reference proteome</keyword>
<dbReference type="InterPro" id="IPR044788">
    <property type="entry name" value="X8_dom_prot"/>
</dbReference>
<comment type="subcellular location">
    <subcellularLocation>
        <location evidence="1">Cell membrane</location>
        <topology evidence="1">Lipid-anchor</topology>
        <topology evidence="1">GPI-anchor</topology>
    </subcellularLocation>
</comment>
<dbReference type="GO" id="GO:0005886">
    <property type="term" value="C:plasma membrane"/>
    <property type="evidence" value="ECO:0007669"/>
    <property type="project" value="UniProtKB-SubCell"/>
</dbReference>